<gene>
    <name evidence="1" type="ORF">ECRASSUSDP1_LOCUS4751</name>
</gene>
<evidence type="ECO:0000313" key="2">
    <source>
        <dbReference type="Proteomes" id="UP001295684"/>
    </source>
</evidence>
<dbReference type="AlphaFoldDB" id="A0AAD1UB66"/>
<keyword evidence="2" id="KW-1185">Reference proteome</keyword>
<dbReference type="Proteomes" id="UP001295684">
    <property type="component" value="Unassembled WGS sequence"/>
</dbReference>
<protein>
    <submittedName>
        <fullName evidence="1">Uncharacterized protein</fullName>
    </submittedName>
</protein>
<accession>A0AAD1UB66</accession>
<evidence type="ECO:0000313" key="1">
    <source>
        <dbReference type="EMBL" id="CAI2363416.1"/>
    </source>
</evidence>
<dbReference type="EMBL" id="CAMPGE010004565">
    <property type="protein sequence ID" value="CAI2363416.1"/>
    <property type="molecule type" value="Genomic_DNA"/>
</dbReference>
<name>A0AAD1UB66_EUPCR</name>
<proteinExistence type="predicted"/>
<comment type="caution">
    <text evidence="1">The sequence shown here is derived from an EMBL/GenBank/DDBJ whole genome shotgun (WGS) entry which is preliminary data.</text>
</comment>
<organism evidence="1 2">
    <name type="scientific">Euplotes crassus</name>
    <dbReference type="NCBI Taxonomy" id="5936"/>
    <lineage>
        <taxon>Eukaryota</taxon>
        <taxon>Sar</taxon>
        <taxon>Alveolata</taxon>
        <taxon>Ciliophora</taxon>
        <taxon>Intramacronucleata</taxon>
        <taxon>Spirotrichea</taxon>
        <taxon>Hypotrichia</taxon>
        <taxon>Euplotida</taxon>
        <taxon>Euplotidae</taxon>
        <taxon>Moneuplotes</taxon>
    </lineage>
</organism>
<sequence>MATRRAFELCGIFDLECCLPTKEDIIEIDLLCQHINSGDRGKKHGKIQKHSQSNGEHLVLEYVSSLVKLAYCFPQIKIVLYLHHGNRELQEEIEKAIQRYKSTHDLGDVQLVDLIVSTQALFHHIGVLQIICEETRIFTRNKSFYQPGFIEHKKSINELGIRSGNSFVQGVPMVNPLHKAPRVLTDKIETFNDPDEEIKHQGVYEVLLNLKQKIDALKIPEEAEKSSNNAKEEKEIDIAKSVLDSTEISVGEQHKIDDISESRLTFSSEATFITKSSRQSPDKDEAQSQDFELDTIPEGVDIGKKAPIEESKSFSKYNFNNEFYQESTMNFICKLYSHFKNKFNQESVSFINSLDNLVAQHLIKISKKADHAIEEDEKLKYFVYIRNKLYVEKFVKGTLYEFWTKHNINTLHAMNESTKLTVDIQKLEEVYQKFGLDKGQKKESAKSGKKFALITDVSLYASICYTIIKTMSDKHFYHEYGSETNYKKYMKVIENLLKNMYNSKSLEQNQRDLLKRDKSIRYLHMKLLENFGVFKVKSNKKLEFCESALEQFSNNMKKYPRKDLIKMLKIEIQNLDGLLLN</sequence>
<reference evidence="1" key="1">
    <citation type="submission" date="2023-07" db="EMBL/GenBank/DDBJ databases">
        <authorList>
            <consortium name="AG Swart"/>
            <person name="Singh M."/>
            <person name="Singh A."/>
            <person name="Seah K."/>
            <person name="Emmerich C."/>
        </authorList>
    </citation>
    <scope>NUCLEOTIDE SEQUENCE</scope>
    <source>
        <strain evidence="1">DP1</strain>
    </source>
</reference>